<dbReference type="EMBL" id="NAFI01000163">
    <property type="protein sequence ID" value="OSJ13329.1"/>
    <property type="molecule type" value="Genomic_DNA"/>
</dbReference>
<proteinExistence type="predicted"/>
<comment type="caution">
    <text evidence="1">The sequence shown here is derived from an EMBL/GenBank/DDBJ whole genome shotgun (WGS) entry which is preliminary data.</text>
</comment>
<dbReference type="Proteomes" id="UP000193553">
    <property type="component" value="Unassembled WGS sequence"/>
</dbReference>
<dbReference type="OrthoDB" id="8251874at2"/>
<accession>A0A1X3H9Z2</accession>
<reference evidence="3 4" key="1">
    <citation type="submission" date="2017-03" db="EMBL/GenBank/DDBJ databases">
        <title>Whole genome sequences of fourteen strains of Bradyrhizobium canariense and one strain of Bradyrhizobium japonicum isolated from Lupinus (Papilionoideae: Genisteae) species in Algeria.</title>
        <authorList>
            <person name="Crovadore J."/>
            <person name="Chekireb D."/>
            <person name="Brachmann A."/>
            <person name="Chablais R."/>
            <person name="Cochard B."/>
            <person name="Lefort F."/>
        </authorList>
    </citation>
    <scope>NUCLEOTIDE SEQUENCE [LARGE SCALE GENOMIC DNA]</scope>
    <source>
        <strain evidence="1 3">UBMA195</strain>
        <strain evidence="2 4">UBMAN05</strain>
    </source>
</reference>
<dbReference type="Proteomes" id="UP000193884">
    <property type="component" value="Unassembled WGS sequence"/>
</dbReference>
<dbReference type="AlphaFoldDB" id="A0A1X3H9Z2"/>
<evidence type="ECO:0000313" key="3">
    <source>
        <dbReference type="Proteomes" id="UP000193553"/>
    </source>
</evidence>
<dbReference type="EMBL" id="NAFK01000167">
    <property type="protein sequence ID" value="OSJ26479.1"/>
    <property type="molecule type" value="Genomic_DNA"/>
</dbReference>
<name>A0A1X3H9Z2_9BRAD</name>
<protein>
    <submittedName>
        <fullName evidence="1">Uncharacterized protein</fullName>
    </submittedName>
</protein>
<evidence type="ECO:0000313" key="2">
    <source>
        <dbReference type="EMBL" id="OSJ26479.1"/>
    </source>
</evidence>
<gene>
    <name evidence="2" type="ORF">BST63_22255</name>
    <name evidence="1" type="ORF">BSZ18_11275</name>
</gene>
<keyword evidence="4" id="KW-1185">Reference proteome</keyword>
<sequence>MFKVEPTLENLASHIQRQDRSLKAMSWSVLGATILAAAAIISSQWHATANADTVKAKTLSVETIALRNGTGKIVALISSTSDGTPHISLLDSREKVRLSIGLRQDGVPSVSLLDTEQGQRAVLSLNDHQDASLTMYNAAKLPRATLAVDSVSSGHMVLFGTGGGLNFSALDGRVQWTPVGGAVQNIQTKTESK</sequence>
<dbReference type="RefSeq" id="WP_085359406.1">
    <property type="nucleotide sequence ID" value="NZ_JAFBBN010000001.1"/>
</dbReference>
<evidence type="ECO:0000313" key="1">
    <source>
        <dbReference type="EMBL" id="OSJ13329.1"/>
    </source>
</evidence>
<evidence type="ECO:0000313" key="4">
    <source>
        <dbReference type="Proteomes" id="UP000193884"/>
    </source>
</evidence>
<organism evidence="1 3">
    <name type="scientific">Bradyrhizobium canariense</name>
    <dbReference type="NCBI Taxonomy" id="255045"/>
    <lineage>
        <taxon>Bacteria</taxon>
        <taxon>Pseudomonadati</taxon>
        <taxon>Pseudomonadota</taxon>
        <taxon>Alphaproteobacteria</taxon>
        <taxon>Hyphomicrobiales</taxon>
        <taxon>Nitrobacteraceae</taxon>
        <taxon>Bradyrhizobium</taxon>
    </lineage>
</organism>